<evidence type="ECO:0008006" key="4">
    <source>
        <dbReference type="Google" id="ProtNLM"/>
    </source>
</evidence>
<dbReference type="PANTHER" id="PTHR43213:SF5">
    <property type="entry name" value="BIFUNCTIONAL DTTP_UTP PYROPHOSPHATASE_METHYLTRANSFERASE PROTEIN-RELATED"/>
    <property type="match status" value="1"/>
</dbReference>
<dbReference type="SUPFAM" id="SSF52972">
    <property type="entry name" value="ITPase-like"/>
    <property type="match status" value="1"/>
</dbReference>
<proteinExistence type="inferred from homology"/>
<evidence type="ECO:0000256" key="2">
    <source>
        <dbReference type="ARBA" id="ARBA00022801"/>
    </source>
</evidence>
<comment type="caution">
    <text evidence="3">The sequence shown here is derived from an EMBL/GenBank/DDBJ whole genome shotgun (WGS) entry which is preliminary data.</text>
</comment>
<name>A0A0F9JWF6_9ZZZZ</name>
<dbReference type="PANTHER" id="PTHR43213">
    <property type="entry name" value="BIFUNCTIONAL DTTP/UTP PYROPHOSPHATASE/METHYLTRANSFERASE PROTEIN-RELATED"/>
    <property type="match status" value="1"/>
</dbReference>
<dbReference type="GO" id="GO:0047429">
    <property type="term" value="F:nucleoside triphosphate diphosphatase activity"/>
    <property type="evidence" value="ECO:0007669"/>
    <property type="project" value="InterPro"/>
</dbReference>
<keyword evidence="2" id="KW-0378">Hydrolase</keyword>
<dbReference type="AlphaFoldDB" id="A0A0F9JWF6"/>
<dbReference type="Gene3D" id="3.90.950.10">
    <property type="match status" value="1"/>
</dbReference>
<evidence type="ECO:0000313" key="3">
    <source>
        <dbReference type="EMBL" id="KKM74053.1"/>
    </source>
</evidence>
<dbReference type="PIRSF" id="PIRSF006305">
    <property type="entry name" value="Maf"/>
    <property type="match status" value="1"/>
</dbReference>
<gene>
    <name evidence="3" type="ORF">LCGC14_1404240</name>
</gene>
<accession>A0A0F9JWF6</accession>
<reference evidence="3" key="1">
    <citation type="journal article" date="2015" name="Nature">
        <title>Complex archaea that bridge the gap between prokaryotes and eukaryotes.</title>
        <authorList>
            <person name="Spang A."/>
            <person name="Saw J.H."/>
            <person name="Jorgensen S.L."/>
            <person name="Zaremba-Niedzwiedzka K."/>
            <person name="Martijn J."/>
            <person name="Lind A.E."/>
            <person name="van Eijk R."/>
            <person name="Schleper C."/>
            <person name="Guy L."/>
            <person name="Ettema T.J."/>
        </authorList>
    </citation>
    <scope>NUCLEOTIDE SEQUENCE</scope>
</reference>
<protein>
    <recommendedName>
        <fullName evidence="4">Nucleoside triphosphate pyrophosphatase</fullName>
    </recommendedName>
</protein>
<dbReference type="InterPro" id="IPR029001">
    <property type="entry name" value="ITPase-like_fam"/>
</dbReference>
<dbReference type="Pfam" id="PF02545">
    <property type="entry name" value="Maf"/>
    <property type="match status" value="1"/>
</dbReference>
<evidence type="ECO:0000256" key="1">
    <source>
        <dbReference type="ARBA" id="ARBA00001968"/>
    </source>
</evidence>
<dbReference type="InterPro" id="IPR003697">
    <property type="entry name" value="Maf-like"/>
</dbReference>
<dbReference type="HAMAP" id="MF_00528">
    <property type="entry name" value="Maf"/>
    <property type="match status" value="1"/>
</dbReference>
<dbReference type="EMBL" id="LAZR01009203">
    <property type="protein sequence ID" value="KKM74053.1"/>
    <property type="molecule type" value="Genomic_DNA"/>
</dbReference>
<comment type="cofactor">
    <cofactor evidence="1">
        <name>a divalent metal cation</name>
        <dbReference type="ChEBI" id="CHEBI:60240"/>
    </cofactor>
</comment>
<sequence length="199" mass="21461">MSQRIILASGSASRSKLLSAVGLEFEVVKPRVDEDAIRAALSAEDANPRDIADALAEAKAAKVSSRQPGALVLGCDQVLEHEGAVLTKPDTPEEARDQLAHLSGGRHKLLSAIVAYEDGAPLWRHVGVVRLTMRPLSPGYIDAYVTRNFESIRESVGGYKLEEEGARLFTSVEGDYFTVLGLPLLPLLSWLTARGILTT</sequence>
<organism evidence="3">
    <name type="scientific">marine sediment metagenome</name>
    <dbReference type="NCBI Taxonomy" id="412755"/>
    <lineage>
        <taxon>unclassified sequences</taxon>
        <taxon>metagenomes</taxon>
        <taxon>ecological metagenomes</taxon>
    </lineage>
</organism>